<name>A0A4Y9S3S0_9CAUL</name>
<keyword evidence="1 2" id="KW-0238">DNA-binding</keyword>
<dbReference type="Gene3D" id="1.10.357.10">
    <property type="entry name" value="Tetracycline Repressor, domain 2"/>
    <property type="match status" value="1"/>
</dbReference>
<evidence type="ECO:0000256" key="2">
    <source>
        <dbReference type="PROSITE-ProRule" id="PRU00335"/>
    </source>
</evidence>
<dbReference type="PANTHER" id="PTHR43479">
    <property type="entry name" value="ACREF/ENVCD OPERON REPRESSOR-RELATED"/>
    <property type="match status" value="1"/>
</dbReference>
<dbReference type="Pfam" id="PF00440">
    <property type="entry name" value="TetR_N"/>
    <property type="match status" value="1"/>
</dbReference>
<evidence type="ECO:0000256" key="1">
    <source>
        <dbReference type="ARBA" id="ARBA00023125"/>
    </source>
</evidence>
<protein>
    <submittedName>
        <fullName evidence="4">TetR/AcrR family transcriptional regulator</fullName>
    </submittedName>
</protein>
<dbReference type="EMBL" id="SPVH01000002">
    <property type="protein sequence ID" value="TFW14168.1"/>
    <property type="molecule type" value="Genomic_DNA"/>
</dbReference>
<sequence length="184" mass="20326">MIEGDAQDRDGRRARTWQAITDALIRLMSDQRYSAIRTTDLIQAAGVGRSTFYEHFQSKAAVLEAVVEPILIPLAQAGAGQGNTARLKVMLDHLWDRRTLTRHLFETPLQTKLQRRLAAMIEAKIADRADDVLPASLIARGTAAGQFAMLQMWLTGEVSCRSGDLANALAGVRRTQTIRCDPVL</sequence>
<dbReference type="OrthoDB" id="9811084at2"/>
<evidence type="ECO:0000313" key="5">
    <source>
        <dbReference type="Proteomes" id="UP000298216"/>
    </source>
</evidence>
<dbReference type="SUPFAM" id="SSF46689">
    <property type="entry name" value="Homeodomain-like"/>
    <property type="match status" value="1"/>
</dbReference>
<dbReference type="RefSeq" id="WP_135193557.1">
    <property type="nucleotide sequence ID" value="NZ_SPVH01000002.1"/>
</dbReference>
<organism evidence="4 5">
    <name type="scientific">Brevundimonas intermedia</name>
    <dbReference type="NCBI Taxonomy" id="74315"/>
    <lineage>
        <taxon>Bacteria</taxon>
        <taxon>Pseudomonadati</taxon>
        <taxon>Pseudomonadota</taxon>
        <taxon>Alphaproteobacteria</taxon>
        <taxon>Caulobacterales</taxon>
        <taxon>Caulobacteraceae</taxon>
        <taxon>Brevundimonas</taxon>
    </lineage>
</organism>
<comment type="caution">
    <text evidence="4">The sequence shown here is derived from an EMBL/GenBank/DDBJ whole genome shotgun (WGS) entry which is preliminary data.</text>
</comment>
<dbReference type="GO" id="GO:0003677">
    <property type="term" value="F:DNA binding"/>
    <property type="evidence" value="ECO:0007669"/>
    <property type="project" value="UniProtKB-UniRule"/>
</dbReference>
<accession>A0A4Y9S3S0</accession>
<dbReference type="Proteomes" id="UP000298216">
    <property type="component" value="Unassembled WGS sequence"/>
</dbReference>
<dbReference type="InterPro" id="IPR009057">
    <property type="entry name" value="Homeodomain-like_sf"/>
</dbReference>
<dbReference type="PRINTS" id="PR00455">
    <property type="entry name" value="HTHTETR"/>
</dbReference>
<feature type="DNA-binding region" description="H-T-H motif" evidence="2">
    <location>
        <begin position="37"/>
        <end position="56"/>
    </location>
</feature>
<evidence type="ECO:0000313" key="4">
    <source>
        <dbReference type="EMBL" id="TFW14168.1"/>
    </source>
</evidence>
<dbReference type="PANTHER" id="PTHR43479:SF11">
    <property type="entry name" value="ACREF_ENVCD OPERON REPRESSOR-RELATED"/>
    <property type="match status" value="1"/>
</dbReference>
<dbReference type="InterPro" id="IPR001647">
    <property type="entry name" value="HTH_TetR"/>
</dbReference>
<gene>
    <name evidence="4" type="ORF">EGY25_02870</name>
</gene>
<dbReference type="AlphaFoldDB" id="A0A4Y9S3S0"/>
<dbReference type="PROSITE" id="PS50977">
    <property type="entry name" value="HTH_TETR_2"/>
    <property type="match status" value="1"/>
</dbReference>
<dbReference type="InterPro" id="IPR050624">
    <property type="entry name" value="HTH-type_Tx_Regulator"/>
</dbReference>
<feature type="domain" description="HTH tetR-type" evidence="3">
    <location>
        <begin position="14"/>
        <end position="74"/>
    </location>
</feature>
<evidence type="ECO:0000259" key="3">
    <source>
        <dbReference type="PROSITE" id="PS50977"/>
    </source>
</evidence>
<keyword evidence="5" id="KW-1185">Reference proteome</keyword>
<reference evidence="4 5" key="1">
    <citation type="submission" date="2019-03" db="EMBL/GenBank/DDBJ databases">
        <title>Draft genome of Brevundimonas sp. a heavy metal resistant soil bacteria.</title>
        <authorList>
            <person name="Soto J."/>
        </authorList>
    </citation>
    <scope>NUCLEOTIDE SEQUENCE [LARGE SCALE GENOMIC DNA]</scope>
    <source>
        <strain evidence="4 5">B-10</strain>
    </source>
</reference>
<proteinExistence type="predicted"/>